<feature type="compositionally biased region" description="Low complexity" evidence="11">
    <location>
        <begin position="1205"/>
        <end position="1215"/>
    </location>
</feature>
<dbReference type="InterPro" id="IPR001394">
    <property type="entry name" value="Peptidase_C19_UCH"/>
</dbReference>
<dbReference type="GO" id="GO:0006508">
    <property type="term" value="P:proteolysis"/>
    <property type="evidence" value="ECO:0007669"/>
    <property type="project" value="UniProtKB-KW"/>
</dbReference>
<comment type="catalytic activity">
    <reaction evidence="1">
        <text>Thiol-dependent hydrolysis of ester, thioester, amide, peptide and isopeptide bonds formed by the C-terminal Gly of ubiquitin (a 76-residue protein attached to proteins as an intracellular targeting signal).</text>
        <dbReference type="EC" id="3.4.19.12"/>
    </reaction>
</comment>
<feature type="compositionally biased region" description="Low complexity" evidence="11">
    <location>
        <begin position="1134"/>
        <end position="1145"/>
    </location>
</feature>
<feature type="region of interest" description="Disordered" evidence="11">
    <location>
        <begin position="128"/>
        <end position="200"/>
    </location>
</feature>
<dbReference type="OrthoDB" id="289038at2759"/>
<evidence type="ECO:0000256" key="11">
    <source>
        <dbReference type="SAM" id="MobiDB-lite"/>
    </source>
</evidence>
<feature type="compositionally biased region" description="Polar residues" evidence="11">
    <location>
        <begin position="1172"/>
        <end position="1183"/>
    </location>
</feature>
<evidence type="ECO:0000259" key="12">
    <source>
        <dbReference type="PROSITE" id="PS50235"/>
    </source>
</evidence>
<dbReference type="GO" id="GO:0005829">
    <property type="term" value="C:cytosol"/>
    <property type="evidence" value="ECO:0007669"/>
    <property type="project" value="TreeGrafter"/>
</dbReference>
<dbReference type="EMBL" id="GAMC01020152">
    <property type="protein sequence ID" value="JAB86403.1"/>
    <property type="molecule type" value="mRNA"/>
</dbReference>
<feature type="compositionally biased region" description="Low complexity" evidence="11">
    <location>
        <begin position="1269"/>
        <end position="1279"/>
    </location>
</feature>
<evidence type="ECO:0000313" key="13">
    <source>
        <dbReference type="EMBL" id="JAB86403.1"/>
    </source>
</evidence>
<dbReference type="InterPro" id="IPR038765">
    <property type="entry name" value="Papain-like_cys_pep_sf"/>
</dbReference>
<dbReference type="Gene3D" id="3.90.70.10">
    <property type="entry name" value="Cysteine proteinases"/>
    <property type="match status" value="1"/>
</dbReference>
<accession>W8APF9</accession>
<feature type="compositionally biased region" description="Low complexity" evidence="11">
    <location>
        <begin position="1159"/>
        <end position="1171"/>
    </location>
</feature>
<evidence type="ECO:0000256" key="8">
    <source>
        <dbReference type="ARBA" id="ARBA00026136"/>
    </source>
</evidence>
<name>W8APF9_CERCA</name>
<dbReference type="InterPro" id="IPR050164">
    <property type="entry name" value="Peptidase_C19"/>
</dbReference>
<reference evidence="13" key="2">
    <citation type="journal article" date="2014" name="BMC Genomics">
        <title>A genomic perspective to assessing quality of mass-reared SIT flies used in Mediterranean fruit fly (Ceratitis capitata) eradication in California.</title>
        <authorList>
            <person name="Calla B."/>
            <person name="Hall B."/>
            <person name="Hou S."/>
            <person name="Geib S.M."/>
        </authorList>
    </citation>
    <scope>NUCLEOTIDE SEQUENCE</scope>
</reference>
<dbReference type="SUPFAM" id="SSF54001">
    <property type="entry name" value="Cysteine proteinases"/>
    <property type="match status" value="1"/>
</dbReference>
<dbReference type="Pfam" id="PF00443">
    <property type="entry name" value="UCH"/>
    <property type="match status" value="1"/>
</dbReference>
<dbReference type="InterPro" id="IPR018200">
    <property type="entry name" value="USP_CS"/>
</dbReference>
<dbReference type="PROSITE" id="PS00973">
    <property type="entry name" value="USP_2"/>
    <property type="match status" value="1"/>
</dbReference>
<dbReference type="GO" id="GO:0005634">
    <property type="term" value="C:nucleus"/>
    <property type="evidence" value="ECO:0007669"/>
    <property type="project" value="TreeGrafter"/>
</dbReference>
<comment type="similarity">
    <text evidence="2">Belongs to the peptidase C19 family.</text>
</comment>
<evidence type="ECO:0000256" key="2">
    <source>
        <dbReference type="ARBA" id="ARBA00009085"/>
    </source>
</evidence>
<dbReference type="InterPro" id="IPR045578">
    <property type="entry name" value="USP47_C"/>
</dbReference>
<evidence type="ECO:0000256" key="7">
    <source>
        <dbReference type="ARBA" id="ARBA00022807"/>
    </source>
</evidence>
<dbReference type="PROSITE" id="PS50235">
    <property type="entry name" value="USP_3"/>
    <property type="match status" value="1"/>
</dbReference>
<sequence>MIEMDSSDCDDCNSEMVQLSQDKITQCVVHDLTPGSEQKKINIVVRSPYTVEKVFRNISTQYPYEEYDLVLQPNSTGNPLIHLNARKNDLLFGIPGFSSDEKNVLVLLPPDVWNGDVKKRLDLTKPMGKKKCISKSPNKSAATATATKASVKTTTKTKTKEVASNADTNSIKALSTPSTPATPLAPPSPPKITNGVDANSTADTANGITAVEPEAAAVTTQTAITNGAVNGHSEEEVLEHNASNEHTDDMMTKVNLHNEKILMSYDMLNDLGGGGDASSSTFDQEPALPHTATVIAHTRTTNTASMTHSLKLSPLSDPELLSDDDLALGASASPTETEPFGGDGLLKLRNTSPRSPKYGPLTEGEMYQNLTLERDFTRLGKKLQPISAAATTTTTAATAGATMSTFSTGGGSNGYVGLVNQAMTCYLNSLLQALFMTPEFRNGLYRWEFDNDNEAKNIPYQLQKLFLNLQTSKKSAVETTDLTRSFGWDSTEAWQQHDIQELCRVMFDALEHKFKNTKQMNLIASLYEGKMIDYVKCLECNTEKTRADTFLDIPLPVRPFGSTVAYGSIEEALRAFVQPETLDGNNQYFCEKCNKKCDAHKGLKFKNFPYILTLHLKRFDFDYQTMHRIKLNDKVTFPQMLNLNSFINPADQLDLAPSTSTSAAASAPGVSNVATNGFIPNGAAALATNDDCSTTDSGSAMEEDLCCSGTATTASSSQHENDMNDDDEGIDMSTSTDHRLTSSNASVEQRIKHDNGPYLYELFAIMIHSGSASGGHYYAYIKEFENNEWFCFNDQTVSPITDEDIEKSFGGGSSRAYYSSVYSSSTNAYMLMYRQIDPQRNEFGTKVPDFPEHITRLLPKLHEEEETRIMCSSARHTVAASDLSVQELIKPRVNFYNPELKKLKSVRAYVSTFNVKSVLESAYQMLNVEKFAPLSRCRLVVYDDMSEQILQSLEDISDSALSEMRRQSEGSLEFLLETREEGQEFEVYKPGGCTWNVYKVNVWKMQLDGPHLVYAPSREANSALLHSIAVRLNLNENQLLLATVKTDAFVALDSAPPQEGENVVEGMQQQVITQEDLQEIAQEQFRGLTHIYLNVPNIDLSTLEILDIPALETPTIEVSVDVVDAVQMNANILSPSSSDSTSNLSQKICTTTSSARESPLLPATNAATTLTGQESNSEDSSLSDGDRTLVESMNNRYGGGDSQISSTSHSPYLSSPEDDAYNKANSLKRIHDLFQMTPDHTIEGSTHSRTGSTPQFFYAEKINTVDPSTISSRIHSSSTNDPNEELARKPTHSYKVIVDPHMKMTTFTRHVESLIGVPANYFKLQHKYEVIDLRATVLFVSTGETLSIELGKVLQPDEDKAKISFMRLSELDNDTGKLPCICEWVFKGSMTVGEAKKELITKLHRIDDKYQTLSLSNCRLWLKGGRNPIEILGDNDTLASDLRSTAGAEFLVQECEDGVSPQVAAESLTIFVRRWHADKLQLDKFQEVTLEKESEIREELAKITDIPKEHIAYSKINGSFPCTNISLLSINSTLSWFSIPATLYKYPLTATVSGNVYFYKDVTKSPKEPTTEERRELSAREKLRLDRLGCMSTSLYSPRRERALKIYLDSPQTNNYNNNNNNNSSTTTTSSSSSISTVVGASTAVKSEED</sequence>
<dbReference type="CDD" id="cd02659">
    <property type="entry name" value="peptidase_C19C"/>
    <property type="match status" value="1"/>
</dbReference>
<reference evidence="13" key="1">
    <citation type="submission" date="2013-07" db="EMBL/GenBank/DDBJ databases">
        <authorList>
            <person name="Geib S."/>
        </authorList>
    </citation>
    <scope>NUCLEOTIDE SEQUENCE</scope>
</reference>
<keyword evidence="6 13" id="KW-0378">Hydrolase</keyword>
<dbReference type="GO" id="GO:0016579">
    <property type="term" value="P:protein deubiquitination"/>
    <property type="evidence" value="ECO:0007669"/>
    <property type="project" value="InterPro"/>
</dbReference>
<keyword evidence="7" id="KW-0788">Thiol protease</keyword>
<dbReference type="PANTHER" id="PTHR24006">
    <property type="entry name" value="UBIQUITIN CARBOXYL-TERMINAL HYDROLASE"/>
    <property type="match status" value="1"/>
</dbReference>
<dbReference type="MEROPS" id="C19.105"/>
<feature type="region of interest" description="Disordered" evidence="11">
    <location>
        <begin position="711"/>
        <end position="747"/>
    </location>
</feature>
<dbReference type="PROSITE" id="PS00972">
    <property type="entry name" value="USP_1"/>
    <property type="match status" value="1"/>
</dbReference>
<evidence type="ECO:0000256" key="1">
    <source>
        <dbReference type="ARBA" id="ARBA00000707"/>
    </source>
</evidence>
<dbReference type="Pfam" id="PF19718">
    <property type="entry name" value="USP47_C"/>
    <property type="match status" value="1"/>
</dbReference>
<evidence type="ECO:0000256" key="5">
    <source>
        <dbReference type="ARBA" id="ARBA00022786"/>
    </source>
</evidence>
<feature type="compositionally biased region" description="Low complexity" evidence="11">
    <location>
        <begin position="139"/>
        <end position="156"/>
    </location>
</feature>
<dbReference type="InterPro" id="IPR028889">
    <property type="entry name" value="USP"/>
</dbReference>
<feature type="compositionally biased region" description="Polar residues" evidence="11">
    <location>
        <begin position="1146"/>
        <end position="1156"/>
    </location>
</feature>
<protein>
    <recommendedName>
        <fullName evidence="8">Ubiquitin carboxyl-terminal hydrolase 47</fullName>
        <ecNumber evidence="3">3.4.19.12</ecNumber>
    </recommendedName>
    <alternativeName>
        <fullName evidence="9">Ubiquitin thioesterase 47</fullName>
    </alternativeName>
    <alternativeName>
        <fullName evidence="10">Ubiquitin-specific-processing protease 47</fullName>
    </alternativeName>
</protein>
<evidence type="ECO:0000256" key="4">
    <source>
        <dbReference type="ARBA" id="ARBA00022670"/>
    </source>
</evidence>
<feature type="region of interest" description="Disordered" evidence="11">
    <location>
        <begin position="329"/>
        <end position="362"/>
    </location>
</feature>
<keyword evidence="5" id="KW-0833">Ubl conjugation pathway</keyword>
<feature type="compositionally biased region" description="Low complexity" evidence="11">
    <location>
        <begin position="173"/>
        <end position="182"/>
    </location>
</feature>
<dbReference type="PANTHER" id="PTHR24006:SF702">
    <property type="entry name" value="UBIQUITIN CARBOXYL-TERMINAL HYDROLASE 47"/>
    <property type="match status" value="1"/>
</dbReference>
<organism evidence="13">
    <name type="scientific">Ceratitis capitata</name>
    <name type="common">Mediterranean fruit fly</name>
    <name type="synonym">Tephritis capitata</name>
    <dbReference type="NCBI Taxonomy" id="7213"/>
    <lineage>
        <taxon>Eukaryota</taxon>
        <taxon>Metazoa</taxon>
        <taxon>Ecdysozoa</taxon>
        <taxon>Arthropoda</taxon>
        <taxon>Hexapoda</taxon>
        <taxon>Insecta</taxon>
        <taxon>Pterygota</taxon>
        <taxon>Neoptera</taxon>
        <taxon>Endopterygota</taxon>
        <taxon>Diptera</taxon>
        <taxon>Brachycera</taxon>
        <taxon>Muscomorpha</taxon>
        <taxon>Tephritoidea</taxon>
        <taxon>Tephritidae</taxon>
        <taxon>Ceratitis</taxon>
        <taxon>Ceratitis</taxon>
    </lineage>
</organism>
<evidence type="ECO:0000256" key="3">
    <source>
        <dbReference type="ARBA" id="ARBA00012759"/>
    </source>
</evidence>
<keyword evidence="4" id="KW-0645">Protease</keyword>
<dbReference type="EC" id="3.4.19.12" evidence="3"/>
<proteinExistence type="evidence at transcript level"/>
<feature type="region of interest" description="Disordered" evidence="11">
    <location>
        <begin position="1269"/>
        <end position="1288"/>
    </location>
</feature>
<feature type="domain" description="USP" evidence="12">
    <location>
        <begin position="416"/>
        <end position="836"/>
    </location>
</feature>
<gene>
    <name evidence="13" type="primary">UBPE</name>
</gene>
<evidence type="ECO:0000256" key="10">
    <source>
        <dbReference type="ARBA" id="ARBA00032453"/>
    </source>
</evidence>
<evidence type="ECO:0000256" key="9">
    <source>
        <dbReference type="ARBA" id="ARBA00029910"/>
    </source>
</evidence>
<evidence type="ECO:0000256" key="6">
    <source>
        <dbReference type="ARBA" id="ARBA00022801"/>
    </source>
</evidence>
<feature type="region of interest" description="Disordered" evidence="11">
    <location>
        <begin position="1133"/>
        <end position="1220"/>
    </location>
</feature>
<feature type="compositionally biased region" description="Low complexity" evidence="11">
    <location>
        <begin position="1613"/>
        <end position="1637"/>
    </location>
</feature>
<feature type="region of interest" description="Disordered" evidence="11">
    <location>
        <begin position="1609"/>
        <end position="1650"/>
    </location>
</feature>
<dbReference type="GO" id="GO:0004843">
    <property type="term" value="F:cysteine-type deubiquitinase activity"/>
    <property type="evidence" value="ECO:0007669"/>
    <property type="project" value="UniProtKB-EC"/>
</dbReference>